<dbReference type="EC" id="3.1.3.48" evidence="2"/>
<dbReference type="KEGG" id="mtw:CQW49_17055"/>
<evidence type="ECO:0000256" key="5">
    <source>
        <dbReference type="SAM" id="MobiDB-lite"/>
    </source>
</evidence>
<sequence length="292" mass="31499">MIDLHSHFLPGVDDGAPDLATALEMARMAVADGVTIQACTPHILPGLYHNTGPEIRLATRTLQRHLDDADIPLTLVAGADVHIAPDLVEGLRSGRVLSIADTRYVLVEPPHHVAPLRLVDSFFSLLLAGYVPILTHPERLSWIASHYASIEKLFQSGVLMQLTAGALLGGFGRAPRYWAERMLDEGRAHILASDAHGVGRRRPNLGAGFEAAAQRVGEEEASALVLGRPRMILANEPPSRLPAPSRATVTAANANARSMRNNGGGNGHQVETDHGDGDGWRDFLGRMRAIFR</sequence>
<dbReference type="SUPFAM" id="SSF89550">
    <property type="entry name" value="PHP domain-like"/>
    <property type="match status" value="1"/>
</dbReference>
<dbReference type="PIRSF" id="PIRSF016557">
    <property type="entry name" value="Caps_synth_CpsB"/>
    <property type="match status" value="1"/>
</dbReference>
<feature type="region of interest" description="Disordered" evidence="5">
    <location>
        <begin position="257"/>
        <end position="276"/>
    </location>
</feature>
<dbReference type="GO" id="GO:0030145">
    <property type="term" value="F:manganese ion binding"/>
    <property type="evidence" value="ECO:0007669"/>
    <property type="project" value="InterPro"/>
</dbReference>
<comment type="catalytic activity">
    <reaction evidence="4">
        <text>O-phospho-L-tyrosyl-[protein] + H2O = L-tyrosyl-[protein] + phosphate</text>
        <dbReference type="Rhea" id="RHEA:10684"/>
        <dbReference type="Rhea" id="RHEA-COMP:10136"/>
        <dbReference type="Rhea" id="RHEA-COMP:20101"/>
        <dbReference type="ChEBI" id="CHEBI:15377"/>
        <dbReference type="ChEBI" id="CHEBI:43474"/>
        <dbReference type="ChEBI" id="CHEBI:46858"/>
        <dbReference type="ChEBI" id="CHEBI:61978"/>
        <dbReference type="EC" id="3.1.3.48"/>
    </reaction>
</comment>
<evidence type="ECO:0000256" key="1">
    <source>
        <dbReference type="ARBA" id="ARBA00005750"/>
    </source>
</evidence>
<dbReference type="Gene3D" id="3.20.20.140">
    <property type="entry name" value="Metal-dependent hydrolases"/>
    <property type="match status" value="1"/>
</dbReference>
<dbReference type="RefSeq" id="WP_003608502.1">
    <property type="nucleotide sequence ID" value="NZ_ADVE02000001.1"/>
</dbReference>
<dbReference type="STRING" id="595536.GCA_000178815_01770"/>
<name>A0A2D2D321_METT3</name>
<dbReference type="Proteomes" id="UP000230709">
    <property type="component" value="Chromosome"/>
</dbReference>
<organism evidence="6 7">
    <name type="scientific">Methylosinus trichosporium (strain ATCC 35070 / NCIMB 11131 / UNIQEM 75 / OB3b)</name>
    <dbReference type="NCBI Taxonomy" id="595536"/>
    <lineage>
        <taxon>Bacteria</taxon>
        <taxon>Pseudomonadati</taxon>
        <taxon>Pseudomonadota</taxon>
        <taxon>Alphaproteobacteria</taxon>
        <taxon>Hyphomicrobiales</taxon>
        <taxon>Methylocystaceae</taxon>
        <taxon>Methylosinus</taxon>
    </lineage>
</organism>
<dbReference type="PANTHER" id="PTHR39181">
    <property type="entry name" value="TYROSINE-PROTEIN PHOSPHATASE YWQE"/>
    <property type="match status" value="1"/>
</dbReference>
<dbReference type="PANTHER" id="PTHR39181:SF1">
    <property type="entry name" value="TYROSINE-PROTEIN PHOSPHATASE YWQE"/>
    <property type="match status" value="1"/>
</dbReference>
<protein>
    <recommendedName>
        <fullName evidence="2">protein-tyrosine-phosphatase</fullName>
        <ecNumber evidence="2">3.1.3.48</ecNumber>
    </recommendedName>
</protein>
<keyword evidence="3" id="KW-0378">Hydrolase</keyword>
<reference evidence="7" key="1">
    <citation type="submission" date="2017-10" db="EMBL/GenBank/DDBJ databases">
        <title>Completed PacBio SMRT sequence of Methylosinus trichosporium OB3b reveals presence of a third large plasmid.</title>
        <authorList>
            <person name="Charles T.C."/>
            <person name="Lynch M.D.J."/>
            <person name="Heil J.R."/>
            <person name="Cheng J."/>
        </authorList>
    </citation>
    <scope>NUCLEOTIDE SEQUENCE [LARGE SCALE GENOMIC DNA]</scope>
    <source>
        <strain evidence="7">OB3b</strain>
    </source>
</reference>
<evidence type="ECO:0000256" key="2">
    <source>
        <dbReference type="ARBA" id="ARBA00013064"/>
    </source>
</evidence>
<comment type="similarity">
    <text evidence="1">Belongs to the metallo-dependent hydrolases superfamily. CpsB/CapC family.</text>
</comment>
<proteinExistence type="inferred from homology"/>
<dbReference type="Pfam" id="PF19567">
    <property type="entry name" value="CpsB_CapC"/>
    <property type="match status" value="1"/>
</dbReference>
<evidence type="ECO:0000256" key="3">
    <source>
        <dbReference type="ARBA" id="ARBA00022801"/>
    </source>
</evidence>
<dbReference type="AlphaFoldDB" id="A0A2D2D321"/>
<dbReference type="InterPro" id="IPR016195">
    <property type="entry name" value="Pol/histidinol_Pase-like"/>
</dbReference>
<evidence type="ECO:0000256" key="4">
    <source>
        <dbReference type="ARBA" id="ARBA00051722"/>
    </source>
</evidence>
<dbReference type="EMBL" id="CP023737">
    <property type="protein sequence ID" value="ATQ69402.1"/>
    <property type="molecule type" value="Genomic_DNA"/>
</dbReference>
<evidence type="ECO:0000313" key="6">
    <source>
        <dbReference type="EMBL" id="ATQ69402.1"/>
    </source>
</evidence>
<dbReference type="GO" id="GO:0004725">
    <property type="term" value="F:protein tyrosine phosphatase activity"/>
    <property type="evidence" value="ECO:0007669"/>
    <property type="project" value="UniProtKB-EC"/>
</dbReference>
<gene>
    <name evidence="6" type="ORF">CQW49_17055</name>
</gene>
<evidence type="ECO:0000313" key="7">
    <source>
        <dbReference type="Proteomes" id="UP000230709"/>
    </source>
</evidence>
<accession>A0A2D2D321</accession>
<dbReference type="InterPro" id="IPR016667">
    <property type="entry name" value="Caps_polysacc_synth_CpsB/CapC"/>
</dbReference>
<keyword evidence="7" id="KW-1185">Reference proteome</keyword>